<name>A0ABM1N520_NICVS</name>
<organism evidence="2 3">
    <name type="scientific">Nicrophorus vespilloides</name>
    <name type="common">Boreal carrion beetle</name>
    <dbReference type="NCBI Taxonomy" id="110193"/>
    <lineage>
        <taxon>Eukaryota</taxon>
        <taxon>Metazoa</taxon>
        <taxon>Ecdysozoa</taxon>
        <taxon>Arthropoda</taxon>
        <taxon>Hexapoda</taxon>
        <taxon>Insecta</taxon>
        <taxon>Pterygota</taxon>
        <taxon>Neoptera</taxon>
        <taxon>Endopterygota</taxon>
        <taxon>Coleoptera</taxon>
        <taxon>Polyphaga</taxon>
        <taxon>Staphyliniformia</taxon>
        <taxon>Silphidae</taxon>
        <taxon>Nicrophorinae</taxon>
        <taxon>Nicrophorus</taxon>
    </lineage>
</organism>
<dbReference type="PANTHER" id="PTHR46406:SF1">
    <property type="entry name" value="NITRIC OXIDE-ASSOCIATED PROTEIN 1"/>
    <property type="match status" value="1"/>
</dbReference>
<accession>A0ABM1N520</accession>
<dbReference type="GeneID" id="108566515"/>
<protein>
    <submittedName>
        <fullName evidence="3">Nitric oxide-associated protein 1</fullName>
    </submittedName>
</protein>
<evidence type="ECO:0000313" key="3">
    <source>
        <dbReference type="RefSeq" id="XP_017781920.1"/>
    </source>
</evidence>
<keyword evidence="2" id="KW-1185">Reference proteome</keyword>
<feature type="domain" description="G" evidence="1">
    <location>
        <begin position="378"/>
        <end position="428"/>
    </location>
</feature>
<dbReference type="RefSeq" id="XP_017781920.1">
    <property type="nucleotide sequence ID" value="XM_017926431.1"/>
</dbReference>
<reference evidence="3" key="1">
    <citation type="submission" date="2025-08" db="UniProtKB">
        <authorList>
            <consortium name="RefSeq"/>
        </authorList>
    </citation>
    <scope>IDENTIFICATION</scope>
    <source>
        <tissue evidence="3">Whole Larva</tissue>
    </source>
</reference>
<dbReference type="InterPro" id="IPR052807">
    <property type="entry name" value="Mito_transl_resp_regulator"/>
</dbReference>
<evidence type="ECO:0000313" key="2">
    <source>
        <dbReference type="Proteomes" id="UP000695000"/>
    </source>
</evidence>
<dbReference type="Proteomes" id="UP000695000">
    <property type="component" value="Unplaced"/>
</dbReference>
<gene>
    <name evidence="3" type="primary">LOC108566515</name>
</gene>
<dbReference type="Pfam" id="PF01926">
    <property type="entry name" value="MMR_HSR1"/>
    <property type="match status" value="1"/>
</dbReference>
<proteinExistence type="predicted"/>
<dbReference type="CDD" id="cd01855">
    <property type="entry name" value="YqeH"/>
    <property type="match status" value="1"/>
</dbReference>
<dbReference type="InterPro" id="IPR006073">
    <property type="entry name" value="GTP-bd"/>
</dbReference>
<dbReference type="InterPro" id="IPR027417">
    <property type="entry name" value="P-loop_NTPase"/>
</dbReference>
<sequence length="716" mass="80887">MNNLLKLSGGKGVNLTFSCLKRQFQSATVKVNPLSRVERLLKKHEEKLLYCGYVEETPNRMGFRRTTIARSKNLEIDKALDMKRRSLEPIPLTLYSHLGLEREKVRKKVAVEAEKACPVNFPYQSNDVSVKEGVGFVKEEELVCEDQNLEVKTRWELYNKSDDHLRWMQDYENYEQIDDDEDVGDVSNVNYGTPDPTTKTSDVPCGGCGALLHCRDTSIPGYIPSEIYKNYDRDGGLPLSAITCQRCHFLKNYDLALQVRVSAEDYPKVLRAISERKSALVVLMVDLLDMPCSIWPGIADLLGRRNPIVVVGNKVDLLPSDGRGYLEKISKQLLATVKESGFGMKNILAVSLISAKTGYGVEDLITKLQSVWQTRGDVFLVGCTNVGKSSLFNALLQSDYCKVQAADLIQRATTSPWPGTTLNLLKFPILRPSGSRLHMRVERLISSKRLQADERKLRLEQFKTTRNPKYATLIGHIDRTFDDASEEKKTPSDVFAVQGKGNSKAKPEIGIDENEKIYRLSKWCFDTPGVVQDDQLIHLLTTEEILLTFPKTILRPQTFSLRPGNTLFIAGLARLDYLEGAATTRFTVFCSSSLPITVCQTTEADRIYEDFVGTEVFAVPSGNPERLRLWRGLQPSKRDFTVSGIDRDYSCADVVLSNAGWIAITPETKEKCTVRGWTPDRKGIYLREALLARSVKYRGQRIRGSCIYRNNRMYMH</sequence>
<dbReference type="Gene3D" id="3.40.50.300">
    <property type="entry name" value="P-loop containing nucleotide triphosphate hydrolases"/>
    <property type="match status" value="1"/>
</dbReference>
<evidence type="ECO:0000259" key="1">
    <source>
        <dbReference type="Pfam" id="PF01926"/>
    </source>
</evidence>
<dbReference type="PANTHER" id="PTHR46406">
    <property type="entry name" value="NITRIC OXIDE-ASSOCIATED PROTEIN 1"/>
    <property type="match status" value="1"/>
</dbReference>
<dbReference type="SUPFAM" id="SSF52540">
    <property type="entry name" value="P-loop containing nucleoside triphosphate hydrolases"/>
    <property type="match status" value="1"/>
</dbReference>